<dbReference type="Proteomes" id="UP001165060">
    <property type="component" value="Unassembled WGS sequence"/>
</dbReference>
<gene>
    <name evidence="1" type="ORF">TeGR_g6574</name>
</gene>
<keyword evidence="2" id="KW-1185">Reference proteome</keyword>
<proteinExistence type="predicted"/>
<name>A0ABQ6M3C8_9STRA</name>
<accession>A0ABQ6M3C8</accession>
<comment type="caution">
    <text evidence="1">The sequence shown here is derived from an EMBL/GenBank/DDBJ whole genome shotgun (WGS) entry which is preliminary data.</text>
</comment>
<reference evidence="1 2" key="1">
    <citation type="journal article" date="2023" name="Commun. Biol.">
        <title>Genome analysis of Parmales, the sister group of diatoms, reveals the evolutionary specialization of diatoms from phago-mixotrophs to photoautotrophs.</title>
        <authorList>
            <person name="Ban H."/>
            <person name="Sato S."/>
            <person name="Yoshikawa S."/>
            <person name="Yamada K."/>
            <person name="Nakamura Y."/>
            <person name="Ichinomiya M."/>
            <person name="Sato N."/>
            <person name="Blanc-Mathieu R."/>
            <person name="Endo H."/>
            <person name="Kuwata A."/>
            <person name="Ogata H."/>
        </authorList>
    </citation>
    <scope>NUCLEOTIDE SEQUENCE [LARGE SCALE GENOMIC DNA]</scope>
</reference>
<sequence>KETKKVSKLSAQIPFYEGRRDQAEADKIREQIVAIVAKAKADAGF</sequence>
<dbReference type="EMBL" id="BRYB01004919">
    <property type="protein sequence ID" value="GMI18877.1"/>
    <property type="molecule type" value="Genomic_DNA"/>
</dbReference>
<organism evidence="1 2">
    <name type="scientific">Tetraparma gracilis</name>
    <dbReference type="NCBI Taxonomy" id="2962635"/>
    <lineage>
        <taxon>Eukaryota</taxon>
        <taxon>Sar</taxon>
        <taxon>Stramenopiles</taxon>
        <taxon>Ochrophyta</taxon>
        <taxon>Bolidophyceae</taxon>
        <taxon>Parmales</taxon>
        <taxon>Triparmaceae</taxon>
        <taxon>Tetraparma</taxon>
    </lineage>
</organism>
<protein>
    <submittedName>
        <fullName evidence="1">Uncharacterized protein</fullName>
    </submittedName>
</protein>
<evidence type="ECO:0000313" key="1">
    <source>
        <dbReference type="EMBL" id="GMI18877.1"/>
    </source>
</evidence>
<evidence type="ECO:0000313" key="2">
    <source>
        <dbReference type="Proteomes" id="UP001165060"/>
    </source>
</evidence>
<feature type="non-terminal residue" evidence="1">
    <location>
        <position position="1"/>
    </location>
</feature>